<proteinExistence type="predicted"/>
<dbReference type="PANTHER" id="PTHR42648:SF21">
    <property type="entry name" value="CYSTEINE-RICH RLK (RECEPTOR-LIKE PROTEIN KINASE) 8"/>
    <property type="match status" value="1"/>
</dbReference>
<comment type="caution">
    <text evidence="2">The sequence shown here is derived from an EMBL/GenBank/DDBJ whole genome shotgun (WGS) entry which is preliminary data.</text>
</comment>
<dbReference type="PANTHER" id="PTHR42648">
    <property type="entry name" value="TRANSPOSASE, PUTATIVE-RELATED"/>
    <property type="match status" value="1"/>
</dbReference>
<dbReference type="InterPro" id="IPR001584">
    <property type="entry name" value="Integrase_cat-core"/>
</dbReference>
<name>A0ABQ4ZUJ0_9ASTR</name>
<organism evidence="2 3">
    <name type="scientific">Tanacetum coccineum</name>
    <dbReference type="NCBI Taxonomy" id="301880"/>
    <lineage>
        <taxon>Eukaryota</taxon>
        <taxon>Viridiplantae</taxon>
        <taxon>Streptophyta</taxon>
        <taxon>Embryophyta</taxon>
        <taxon>Tracheophyta</taxon>
        <taxon>Spermatophyta</taxon>
        <taxon>Magnoliopsida</taxon>
        <taxon>eudicotyledons</taxon>
        <taxon>Gunneridae</taxon>
        <taxon>Pentapetalae</taxon>
        <taxon>asterids</taxon>
        <taxon>campanulids</taxon>
        <taxon>Asterales</taxon>
        <taxon>Asteraceae</taxon>
        <taxon>Asteroideae</taxon>
        <taxon>Anthemideae</taxon>
        <taxon>Anthemidinae</taxon>
        <taxon>Tanacetum</taxon>
    </lineage>
</organism>
<gene>
    <name evidence="2" type="ORF">Tco_0800927</name>
</gene>
<sequence>MNNVLSLKKNLLIAVLLDLILLLLVSKHLMKVFSSKNYVRKFLRALHPKWRAKVTTIEESKDLSSLALDELIGNLKVHDVDMEKDSEIYKGKKERVKSIALKAKKESSDDETSTSESDDEEYTLAARVIGDDLDAVIRIISLANVQSLHETRIKKHLLGVLGAIAKMKSRTKPMKKLLSWLNHLMRRNLEFNEKIKKLERNKEVDISSESCQQLRLENSKLKETQVKFVKFDKIASSLREMLNVQKSSSCKIGLEFDKSKVSTRGKKPISFVGSTTDLAGDGSTLKTDGSTVLGSIEPLTSQKVCLRIGLEPDEWIKDSSCSKHMTRNKCLFSTYKAYDGDHGREFDNEVQFGAFCDAQGITHNFSAPRTPQSNGVVERKNPNERNVKVNNNNIEDESIEVDEVVNIKEFNSHPLEQVIETKNVNEALGDESWVIAMQEELY</sequence>
<dbReference type="PROSITE" id="PS50994">
    <property type="entry name" value="INTEGRASE"/>
    <property type="match status" value="1"/>
</dbReference>
<reference evidence="2" key="1">
    <citation type="journal article" date="2022" name="Int. J. Mol. Sci.">
        <title>Draft Genome of Tanacetum Coccineum: Genomic Comparison of Closely Related Tanacetum-Family Plants.</title>
        <authorList>
            <person name="Yamashiro T."/>
            <person name="Shiraishi A."/>
            <person name="Nakayama K."/>
            <person name="Satake H."/>
        </authorList>
    </citation>
    <scope>NUCLEOTIDE SEQUENCE</scope>
</reference>
<feature type="domain" description="Integrase catalytic" evidence="1">
    <location>
        <begin position="264"/>
        <end position="381"/>
    </location>
</feature>
<dbReference type="InterPro" id="IPR039537">
    <property type="entry name" value="Retrotran_Ty1/copia-like"/>
</dbReference>
<dbReference type="InterPro" id="IPR012337">
    <property type="entry name" value="RNaseH-like_sf"/>
</dbReference>
<dbReference type="Proteomes" id="UP001151760">
    <property type="component" value="Unassembled WGS sequence"/>
</dbReference>
<dbReference type="SUPFAM" id="SSF53098">
    <property type="entry name" value="Ribonuclease H-like"/>
    <property type="match status" value="1"/>
</dbReference>
<evidence type="ECO:0000313" key="2">
    <source>
        <dbReference type="EMBL" id="GJS93959.1"/>
    </source>
</evidence>
<evidence type="ECO:0000259" key="1">
    <source>
        <dbReference type="PROSITE" id="PS50994"/>
    </source>
</evidence>
<keyword evidence="3" id="KW-1185">Reference proteome</keyword>
<dbReference type="EMBL" id="BQNB010011696">
    <property type="protein sequence ID" value="GJS93959.1"/>
    <property type="molecule type" value="Genomic_DNA"/>
</dbReference>
<reference evidence="2" key="2">
    <citation type="submission" date="2022-01" db="EMBL/GenBank/DDBJ databases">
        <authorList>
            <person name="Yamashiro T."/>
            <person name="Shiraishi A."/>
            <person name="Satake H."/>
            <person name="Nakayama K."/>
        </authorList>
    </citation>
    <scope>NUCLEOTIDE SEQUENCE</scope>
</reference>
<evidence type="ECO:0000313" key="3">
    <source>
        <dbReference type="Proteomes" id="UP001151760"/>
    </source>
</evidence>
<accession>A0ABQ4ZUJ0</accession>
<dbReference type="InterPro" id="IPR036397">
    <property type="entry name" value="RNaseH_sf"/>
</dbReference>
<dbReference type="Gene3D" id="3.30.420.10">
    <property type="entry name" value="Ribonuclease H-like superfamily/Ribonuclease H"/>
    <property type="match status" value="1"/>
</dbReference>
<protein>
    <submittedName>
        <fullName evidence="2">UBN2 domain-containing protein</fullName>
    </submittedName>
</protein>